<feature type="transmembrane region" description="Helical" evidence="2">
    <location>
        <begin position="181"/>
        <end position="202"/>
    </location>
</feature>
<organism evidence="3">
    <name type="scientific">Lygus hesperus</name>
    <name type="common">Western plant bug</name>
    <dbReference type="NCBI Taxonomy" id="30085"/>
    <lineage>
        <taxon>Eukaryota</taxon>
        <taxon>Metazoa</taxon>
        <taxon>Ecdysozoa</taxon>
        <taxon>Arthropoda</taxon>
        <taxon>Hexapoda</taxon>
        <taxon>Insecta</taxon>
        <taxon>Pterygota</taxon>
        <taxon>Neoptera</taxon>
        <taxon>Paraneoptera</taxon>
        <taxon>Hemiptera</taxon>
        <taxon>Heteroptera</taxon>
        <taxon>Panheteroptera</taxon>
        <taxon>Cimicomorpha</taxon>
        <taxon>Miridae</taxon>
        <taxon>Mirini</taxon>
        <taxon>Lygus</taxon>
    </lineage>
</organism>
<keyword evidence="2" id="KW-1133">Transmembrane helix</keyword>
<feature type="region of interest" description="Disordered" evidence="1">
    <location>
        <begin position="211"/>
        <end position="240"/>
    </location>
</feature>
<dbReference type="AlphaFoldDB" id="A0A0K8SUB5"/>
<protein>
    <submittedName>
        <fullName evidence="3">Uncharacterized protein</fullName>
    </submittedName>
</protein>
<name>A0A0K8SUB5_LYGHE</name>
<evidence type="ECO:0000256" key="2">
    <source>
        <dbReference type="SAM" id="Phobius"/>
    </source>
</evidence>
<sequence>MSRCCCKIFVQVGRALQTPSVASCLFILVLAIRIVSAFTNALIILIRRSGYEWYWYDNSTTPTTIPPDAPTLPWSTEVDCNDLEDATGHPGGCLPHAHTEIPYIVDLVWWEVIPTLYLLDCLAAIFGLVLAVIIFVFCMKGSKRLRTCKMWPRLLVSLFFDCIVLVCYILGFFNIMSIDVFYIAASCILLLSMLFSINLIICSKRMLNKSRRTGPPEPNNIYQSSPSHGSPVRPSHASSP</sequence>
<reference evidence="3" key="1">
    <citation type="submission" date="2014-09" db="EMBL/GenBank/DDBJ databases">
        <authorList>
            <person name="Magalhaes I.L.F."/>
            <person name="Oliveira U."/>
            <person name="Santos F.R."/>
            <person name="Vidigal T.H.D.A."/>
            <person name="Brescovit A.D."/>
            <person name="Santos A.J."/>
        </authorList>
    </citation>
    <scope>NUCLEOTIDE SEQUENCE</scope>
</reference>
<keyword evidence="2" id="KW-0812">Transmembrane</keyword>
<dbReference type="EMBL" id="GBRD01009022">
    <property type="protein sequence ID" value="JAG56799.1"/>
    <property type="molecule type" value="Transcribed_RNA"/>
</dbReference>
<feature type="transmembrane region" description="Helical" evidence="2">
    <location>
        <begin position="116"/>
        <end position="139"/>
    </location>
</feature>
<feature type="transmembrane region" description="Helical" evidence="2">
    <location>
        <begin position="151"/>
        <end position="175"/>
    </location>
</feature>
<evidence type="ECO:0000313" key="3">
    <source>
        <dbReference type="EMBL" id="JAG56799.1"/>
    </source>
</evidence>
<evidence type="ECO:0000256" key="1">
    <source>
        <dbReference type="SAM" id="MobiDB-lite"/>
    </source>
</evidence>
<accession>A0A0K8SUB5</accession>
<keyword evidence="2" id="KW-0472">Membrane</keyword>
<proteinExistence type="predicted"/>
<feature type="transmembrane region" description="Helical" evidence="2">
    <location>
        <begin position="21"/>
        <end position="46"/>
    </location>
</feature>